<dbReference type="InterPro" id="IPR011993">
    <property type="entry name" value="PH-like_dom_sf"/>
</dbReference>
<dbReference type="PANTHER" id="PTHR10663:SF337">
    <property type="entry name" value="PH AND SEC7 DOMAIN-CONTAINING PROTEIN 3"/>
    <property type="match status" value="1"/>
</dbReference>
<organism evidence="3 4">
    <name type="scientific">Myotis brandtii</name>
    <name type="common">Brandt's bat</name>
    <dbReference type="NCBI Taxonomy" id="109478"/>
    <lineage>
        <taxon>Eukaryota</taxon>
        <taxon>Metazoa</taxon>
        <taxon>Chordata</taxon>
        <taxon>Craniata</taxon>
        <taxon>Vertebrata</taxon>
        <taxon>Euteleostomi</taxon>
        <taxon>Mammalia</taxon>
        <taxon>Eutheria</taxon>
        <taxon>Laurasiatheria</taxon>
        <taxon>Chiroptera</taxon>
        <taxon>Yangochiroptera</taxon>
        <taxon>Vespertilionidae</taxon>
        <taxon>Myotis</taxon>
    </lineage>
</organism>
<dbReference type="Proteomes" id="UP000052978">
    <property type="component" value="Unassembled WGS sequence"/>
</dbReference>
<dbReference type="CDD" id="cd13295">
    <property type="entry name" value="PH_EFA6"/>
    <property type="match status" value="1"/>
</dbReference>
<feature type="region of interest" description="Disordered" evidence="1">
    <location>
        <begin position="1"/>
        <end position="105"/>
    </location>
</feature>
<reference evidence="3 4" key="1">
    <citation type="journal article" date="2013" name="Nat. Commun.">
        <title>Genome analysis reveals insights into physiology and longevity of the Brandt's bat Myotis brandtii.</title>
        <authorList>
            <person name="Seim I."/>
            <person name="Fang X."/>
            <person name="Xiong Z."/>
            <person name="Lobanov A.V."/>
            <person name="Huang Z."/>
            <person name="Ma S."/>
            <person name="Feng Y."/>
            <person name="Turanov A.A."/>
            <person name="Zhu Y."/>
            <person name="Lenz T.L."/>
            <person name="Gerashchenko M.V."/>
            <person name="Fan D."/>
            <person name="Hee Yim S."/>
            <person name="Yao X."/>
            <person name="Jordan D."/>
            <person name="Xiong Y."/>
            <person name="Ma Y."/>
            <person name="Lyapunov A.N."/>
            <person name="Chen G."/>
            <person name="Kulakova O.I."/>
            <person name="Sun Y."/>
            <person name="Lee S.G."/>
            <person name="Bronson R.T."/>
            <person name="Moskalev A.A."/>
            <person name="Sunyaev S.R."/>
            <person name="Zhang G."/>
            <person name="Krogh A."/>
            <person name="Wang J."/>
            <person name="Gladyshev V.N."/>
        </authorList>
    </citation>
    <scope>NUCLEOTIDE SEQUENCE [LARGE SCALE GENOMIC DNA]</scope>
</reference>
<dbReference type="InterPro" id="IPR001849">
    <property type="entry name" value="PH_domain"/>
</dbReference>
<dbReference type="AlphaFoldDB" id="S7P225"/>
<evidence type="ECO:0000259" key="2">
    <source>
        <dbReference type="PROSITE" id="PS50003"/>
    </source>
</evidence>
<evidence type="ECO:0000313" key="3">
    <source>
        <dbReference type="EMBL" id="EPQ01607.1"/>
    </source>
</evidence>
<dbReference type="InterPro" id="IPR041681">
    <property type="entry name" value="PH_9"/>
</dbReference>
<feature type="compositionally biased region" description="Polar residues" evidence="1">
    <location>
        <begin position="1"/>
        <end position="21"/>
    </location>
</feature>
<evidence type="ECO:0000313" key="4">
    <source>
        <dbReference type="Proteomes" id="UP000052978"/>
    </source>
</evidence>
<dbReference type="Pfam" id="PF15410">
    <property type="entry name" value="PH_9"/>
    <property type="match status" value="1"/>
</dbReference>
<accession>S7P225</accession>
<dbReference type="EMBL" id="KE161075">
    <property type="protein sequence ID" value="EPQ01607.1"/>
    <property type="molecule type" value="Genomic_DNA"/>
</dbReference>
<proteinExistence type="predicted"/>
<feature type="region of interest" description="Disordered" evidence="1">
    <location>
        <begin position="126"/>
        <end position="169"/>
    </location>
</feature>
<gene>
    <name evidence="3" type="ORF">D623_10030563</name>
</gene>
<dbReference type="Gene3D" id="2.30.29.30">
    <property type="entry name" value="Pleckstrin-homology domain (PH domain)/Phosphotyrosine-binding domain (PTB)"/>
    <property type="match status" value="1"/>
</dbReference>
<protein>
    <submittedName>
        <fullName evidence="3">PH and SEC7 domain-containing protein 3</fullName>
    </submittedName>
</protein>
<dbReference type="PANTHER" id="PTHR10663">
    <property type="entry name" value="GUANYL-NUCLEOTIDE EXCHANGE FACTOR"/>
    <property type="match status" value="1"/>
</dbReference>
<dbReference type="PROSITE" id="PS50003">
    <property type="entry name" value="PH_DOMAIN"/>
    <property type="match status" value="1"/>
</dbReference>
<sequence>MIGVNSVQSASKVRVRTSGSVKYSREDSIRRQSHRSKSMKISNSSEFSAKETKALYNSIKNEKLEWAVDDEEKKKSPSEGTDEKANGTHPKTISRIGSTTNPFLDIPHDPNATVYKSGFLARKIHADMDGKKNDEEKKKSPSEGTDEKANGTHPKTISRIGSTTNPFLDIPHDPNATVYKSGFLARKIHADMDGKKTPRGKRGWKTFYAVLKGTILYLQKDEYKPEKSLSEDDLKNAVSVHHALASKATDYEKKPNVFKLKTADWRVLLFQAQSPDEMQGWINKINCVAAVFSAPPFPAAIGSQKKFSRPLLPATTTKLSQASHFDSALTLEIFVFEYCSTFGGRG</sequence>
<dbReference type="InterPro" id="IPR001605">
    <property type="entry name" value="PH_dom-spectrin-type"/>
</dbReference>
<dbReference type="GO" id="GO:0032587">
    <property type="term" value="C:ruffle membrane"/>
    <property type="evidence" value="ECO:0007669"/>
    <property type="project" value="TreeGrafter"/>
</dbReference>
<name>S7P225_MYOBR</name>
<feature type="compositionally biased region" description="Basic and acidic residues" evidence="1">
    <location>
        <begin position="126"/>
        <end position="150"/>
    </location>
</feature>
<evidence type="ECO:0000256" key="1">
    <source>
        <dbReference type="SAM" id="MobiDB-lite"/>
    </source>
</evidence>
<dbReference type="SMART" id="SM00233">
    <property type="entry name" value="PH"/>
    <property type="match status" value="1"/>
</dbReference>
<dbReference type="SUPFAM" id="SSF50729">
    <property type="entry name" value="PH domain-like"/>
    <property type="match status" value="1"/>
</dbReference>
<dbReference type="FunFam" id="2.30.29.30:FF:000054">
    <property type="entry name" value="PH and SEC7 domain-containing protein 3"/>
    <property type="match status" value="1"/>
</dbReference>
<dbReference type="PRINTS" id="PR00683">
    <property type="entry name" value="SPECTRINPH"/>
</dbReference>
<feature type="compositionally biased region" description="Polar residues" evidence="1">
    <location>
        <begin position="153"/>
        <end position="166"/>
    </location>
</feature>
<feature type="domain" description="PH" evidence="2">
    <location>
        <begin position="177"/>
        <end position="290"/>
    </location>
</feature>
<keyword evidence="4" id="KW-1185">Reference proteome</keyword>
<feature type="compositionally biased region" description="Basic and acidic residues" evidence="1">
    <location>
        <begin position="60"/>
        <end position="86"/>
    </location>
</feature>
<feature type="compositionally biased region" description="Polar residues" evidence="1">
    <location>
        <begin position="89"/>
        <end position="102"/>
    </location>
</feature>
<dbReference type="GO" id="GO:0005543">
    <property type="term" value="F:phospholipid binding"/>
    <property type="evidence" value="ECO:0007669"/>
    <property type="project" value="InterPro"/>
</dbReference>